<dbReference type="Proteomes" id="UP000324897">
    <property type="component" value="Unassembled WGS sequence"/>
</dbReference>
<comment type="caution">
    <text evidence="6">The sequence shown here is derived from an EMBL/GenBank/DDBJ whole genome shotgun (WGS) entry which is preliminary data.</text>
</comment>
<dbReference type="PROSITE" id="PS51005">
    <property type="entry name" value="NAC"/>
    <property type="match status" value="1"/>
</dbReference>
<evidence type="ECO:0000256" key="4">
    <source>
        <dbReference type="ARBA" id="ARBA00023242"/>
    </source>
</evidence>
<protein>
    <recommendedName>
        <fullName evidence="5">NAC domain-containing protein</fullName>
    </recommendedName>
</protein>
<gene>
    <name evidence="6" type="ORF">EJB05_39148</name>
</gene>
<reference evidence="6 7" key="1">
    <citation type="journal article" date="2019" name="Sci. Rep.">
        <title>A high-quality genome of Eragrostis curvula grass provides insights into Poaceae evolution and supports new strategies to enhance forage quality.</title>
        <authorList>
            <person name="Carballo J."/>
            <person name="Santos B.A.C.M."/>
            <person name="Zappacosta D."/>
            <person name="Garbus I."/>
            <person name="Selva J.P."/>
            <person name="Gallo C.A."/>
            <person name="Diaz A."/>
            <person name="Albertini E."/>
            <person name="Caccamo M."/>
            <person name="Echenique V."/>
        </authorList>
    </citation>
    <scope>NUCLEOTIDE SEQUENCE [LARGE SCALE GENOMIC DNA]</scope>
    <source>
        <strain evidence="7">cv. Victoria</strain>
        <tissue evidence="6">Leaf</tissue>
    </source>
</reference>
<evidence type="ECO:0000259" key="5">
    <source>
        <dbReference type="PROSITE" id="PS51005"/>
    </source>
</evidence>
<dbReference type="Pfam" id="PF02365">
    <property type="entry name" value="NAM"/>
    <property type="match status" value="1"/>
</dbReference>
<dbReference type="GO" id="GO:0003677">
    <property type="term" value="F:DNA binding"/>
    <property type="evidence" value="ECO:0007669"/>
    <property type="project" value="UniProtKB-KW"/>
</dbReference>
<feature type="non-terminal residue" evidence="6">
    <location>
        <position position="1"/>
    </location>
</feature>
<feature type="domain" description="NAC" evidence="5">
    <location>
        <begin position="1"/>
        <end position="174"/>
    </location>
</feature>
<proteinExistence type="predicted"/>
<keyword evidence="3" id="KW-0804">Transcription</keyword>
<dbReference type="AlphaFoldDB" id="A0A5J9TXR4"/>
<evidence type="ECO:0000313" key="7">
    <source>
        <dbReference type="Proteomes" id="UP000324897"/>
    </source>
</evidence>
<sequence>MFFEANGRCLLEHYLIPKALHGCLPDDGRVQDVIAEGVDVYAVRPEALPFPDRQRRVSEFEPVIWGYFFASRPTAAAGPDAGGGGDGSDDDKRDVAVGGCWRRSGGEKAYVGEDGKVYAFRNRFAFHEPAVEGVGELTPWMMKEFRLDKSAPAFHDVTFHPSAKDMVILKIYHEPDIPEEEPDVHYYSTDDDCDENEEKEVTVGDVISIPVAKAI</sequence>
<dbReference type="Gene3D" id="2.170.150.80">
    <property type="entry name" value="NAC domain"/>
    <property type="match status" value="1"/>
</dbReference>
<dbReference type="PANTHER" id="PTHR31719:SF94">
    <property type="entry name" value="PROTEIN ATAF2"/>
    <property type="match status" value="1"/>
</dbReference>
<keyword evidence="4" id="KW-0539">Nucleus</keyword>
<evidence type="ECO:0000256" key="3">
    <source>
        <dbReference type="ARBA" id="ARBA00023163"/>
    </source>
</evidence>
<dbReference type="InterPro" id="IPR036093">
    <property type="entry name" value="NAC_dom_sf"/>
</dbReference>
<keyword evidence="2" id="KW-0238">DNA-binding</keyword>
<evidence type="ECO:0000256" key="1">
    <source>
        <dbReference type="ARBA" id="ARBA00023015"/>
    </source>
</evidence>
<keyword evidence="7" id="KW-1185">Reference proteome</keyword>
<name>A0A5J9TXR4_9POAL</name>
<evidence type="ECO:0000256" key="2">
    <source>
        <dbReference type="ARBA" id="ARBA00023125"/>
    </source>
</evidence>
<keyword evidence="1" id="KW-0805">Transcription regulation</keyword>
<dbReference type="EMBL" id="RWGY01000031">
    <property type="protein sequence ID" value="TVU15618.1"/>
    <property type="molecule type" value="Genomic_DNA"/>
</dbReference>
<dbReference type="SUPFAM" id="SSF101941">
    <property type="entry name" value="NAC domain"/>
    <property type="match status" value="1"/>
</dbReference>
<dbReference type="PANTHER" id="PTHR31719">
    <property type="entry name" value="NAC TRANSCRIPTION FACTOR 56"/>
    <property type="match status" value="1"/>
</dbReference>
<organism evidence="6 7">
    <name type="scientific">Eragrostis curvula</name>
    <name type="common">weeping love grass</name>
    <dbReference type="NCBI Taxonomy" id="38414"/>
    <lineage>
        <taxon>Eukaryota</taxon>
        <taxon>Viridiplantae</taxon>
        <taxon>Streptophyta</taxon>
        <taxon>Embryophyta</taxon>
        <taxon>Tracheophyta</taxon>
        <taxon>Spermatophyta</taxon>
        <taxon>Magnoliopsida</taxon>
        <taxon>Liliopsida</taxon>
        <taxon>Poales</taxon>
        <taxon>Poaceae</taxon>
        <taxon>PACMAD clade</taxon>
        <taxon>Chloridoideae</taxon>
        <taxon>Eragrostideae</taxon>
        <taxon>Eragrostidinae</taxon>
        <taxon>Eragrostis</taxon>
    </lineage>
</organism>
<dbReference type="Gramene" id="TVU15618">
    <property type="protein sequence ID" value="TVU15618"/>
    <property type="gene ID" value="EJB05_39148"/>
</dbReference>
<evidence type="ECO:0000313" key="6">
    <source>
        <dbReference type="EMBL" id="TVU15618.1"/>
    </source>
</evidence>
<accession>A0A5J9TXR4</accession>
<dbReference type="GO" id="GO:0006355">
    <property type="term" value="P:regulation of DNA-templated transcription"/>
    <property type="evidence" value="ECO:0007669"/>
    <property type="project" value="InterPro"/>
</dbReference>
<dbReference type="OrthoDB" id="609464at2759"/>
<dbReference type="InterPro" id="IPR003441">
    <property type="entry name" value="NAC-dom"/>
</dbReference>